<evidence type="ECO:0000256" key="2">
    <source>
        <dbReference type="ARBA" id="ARBA00022517"/>
    </source>
</evidence>
<evidence type="ECO:0000256" key="9">
    <source>
        <dbReference type="RuleBase" id="RU364004"/>
    </source>
</evidence>
<dbReference type="SUPFAM" id="SSF50447">
    <property type="entry name" value="Translation proteins"/>
    <property type="match status" value="1"/>
</dbReference>
<evidence type="ECO:0000256" key="4">
    <source>
        <dbReference type="ARBA" id="ARBA00022553"/>
    </source>
</evidence>
<keyword evidence="3 9" id="KW-0698">rRNA processing</keyword>
<dbReference type="GO" id="GO:0003723">
    <property type="term" value="F:RNA binding"/>
    <property type="evidence" value="ECO:0007669"/>
    <property type="project" value="UniProtKB-KW"/>
</dbReference>
<comment type="subcellular location">
    <subcellularLocation>
        <location evidence="9">Nucleus</location>
        <location evidence="9">Nucleolus</location>
    </subcellularLocation>
</comment>
<comment type="function">
    <text evidence="9">Required for ribosome biogenesis. Part of a complex which catalyzes pseudouridylation of rRNA. This involves the isomerization of uridine such that the ribose is subsequently attached to C5, instead of the normal N1. Pseudouridine ("psi") residues may serve to stabilize the conformation of rRNAs.</text>
</comment>
<comment type="subunit">
    <text evidence="9">Component of the small nucleolar ribonucleoprotein particles containing H/ACA-type snoRNAs (H/ACA snoRNPs).</text>
</comment>
<protein>
    <recommendedName>
        <fullName evidence="9">H/ACA ribonucleoprotein complex subunit</fullName>
    </recommendedName>
</protein>
<dbReference type="STRING" id="984485.A0A1E4RL50"/>
<evidence type="ECO:0000313" key="11">
    <source>
        <dbReference type="Proteomes" id="UP000095085"/>
    </source>
</evidence>
<dbReference type="EMBL" id="KV454540">
    <property type="protein sequence ID" value="ODV67998.1"/>
    <property type="molecule type" value="Genomic_DNA"/>
</dbReference>
<feature type="non-terminal residue" evidence="10">
    <location>
        <position position="123"/>
    </location>
</feature>
<evidence type="ECO:0000256" key="8">
    <source>
        <dbReference type="ARBA" id="ARBA00065983"/>
    </source>
</evidence>
<dbReference type="InterPro" id="IPR007504">
    <property type="entry name" value="H/ACA_rnp_Gar1/Naf1"/>
</dbReference>
<dbReference type="GO" id="GO:0001522">
    <property type="term" value="P:pseudouridine synthesis"/>
    <property type="evidence" value="ECO:0007669"/>
    <property type="project" value="InterPro"/>
</dbReference>
<dbReference type="GO" id="GO:0000493">
    <property type="term" value="P:box H/ACA snoRNP assembly"/>
    <property type="evidence" value="ECO:0007669"/>
    <property type="project" value="InterPro"/>
</dbReference>
<sequence length="123" mass="14062">GPIHSKNELIDEEAPTLPEDFKIPENAPLEFIGEITGLVEKSVIIKANILGEFRVLKEGSIFCFEDRTLLGPLFETFGKLQSPIYRVKFNNEDQFSKFKDKKGAKIYYVVPESQFLYTDSIKN</sequence>
<dbReference type="GO" id="GO:0006364">
    <property type="term" value="P:rRNA processing"/>
    <property type="evidence" value="ECO:0007669"/>
    <property type="project" value="UniProtKB-KW"/>
</dbReference>
<comment type="subunit">
    <text evidence="8">During assembly of the complex, component of the small nucleolar ribonucleoprotein particles containing H/ACA-type snoRNAs (H/ACA snoRNPs) which contains CBF5, NAF1, NHP2 and NOP10 proteins. Interacts with SHQ1. Interacts directly with CBF5. Interacts with hyperphosphorylated C-terminal domain (CTD) of RNA polymerase II large subunit (RPB1).</text>
</comment>
<evidence type="ECO:0000256" key="1">
    <source>
        <dbReference type="ARBA" id="ARBA00009801"/>
    </source>
</evidence>
<dbReference type="RefSeq" id="XP_020077065.1">
    <property type="nucleotide sequence ID" value="XM_020223906.1"/>
</dbReference>
<dbReference type="InterPro" id="IPR009000">
    <property type="entry name" value="Transl_B-barrel_sf"/>
</dbReference>
<keyword evidence="6 9" id="KW-0539">Nucleus</keyword>
<dbReference type="InterPro" id="IPR040309">
    <property type="entry name" value="Naf1"/>
</dbReference>
<keyword evidence="9" id="KW-0687">Ribonucleoprotein</keyword>
<dbReference type="OrthoDB" id="21550at2759"/>
<accession>A0A1E4RL50</accession>
<keyword evidence="4" id="KW-0597">Phosphoprotein</keyword>
<dbReference type="PANTHER" id="PTHR31633:SF1">
    <property type="entry name" value="H_ACA RIBONUCLEOPROTEIN COMPLEX NON-CORE SUBUNIT NAF1"/>
    <property type="match status" value="1"/>
</dbReference>
<reference evidence="11" key="1">
    <citation type="submission" date="2016-05" db="EMBL/GenBank/DDBJ databases">
        <title>Comparative genomics of biotechnologically important yeasts.</title>
        <authorList>
            <consortium name="DOE Joint Genome Institute"/>
            <person name="Riley R."/>
            <person name="Haridas S."/>
            <person name="Wolfe K.H."/>
            <person name="Lopes M.R."/>
            <person name="Hittinger C.T."/>
            <person name="Goker M."/>
            <person name="Salamov A."/>
            <person name="Wisecaver J."/>
            <person name="Long T.M."/>
            <person name="Aerts A.L."/>
            <person name="Barry K."/>
            <person name="Choi C."/>
            <person name="Clum A."/>
            <person name="Coughlan A.Y."/>
            <person name="Deshpande S."/>
            <person name="Douglass A.P."/>
            <person name="Hanson S.J."/>
            <person name="Klenk H.-P."/>
            <person name="Labutti K."/>
            <person name="Lapidus A."/>
            <person name="Lindquist E."/>
            <person name="Lipzen A."/>
            <person name="Meier-Kolthoff J.P."/>
            <person name="Ohm R.A."/>
            <person name="Otillar R.P."/>
            <person name="Pangilinan J."/>
            <person name="Peng Y."/>
            <person name="Rokas A."/>
            <person name="Rosa C.A."/>
            <person name="Scheuner C."/>
            <person name="Sibirny A.A."/>
            <person name="Slot J.C."/>
            <person name="Stielow J.B."/>
            <person name="Sun H."/>
            <person name="Kurtzman C.P."/>
            <person name="Blackwell M."/>
            <person name="Grigoriev I.V."/>
            <person name="Jeffries T.W."/>
        </authorList>
    </citation>
    <scope>NUCLEOTIDE SEQUENCE [LARGE SCALE GENOMIC DNA]</scope>
    <source>
        <strain evidence="11">NRRL Y-1933</strain>
    </source>
</reference>
<dbReference type="Proteomes" id="UP000095085">
    <property type="component" value="Unassembled WGS sequence"/>
</dbReference>
<gene>
    <name evidence="10" type="ORF">HYPBUDRAFT_93192</name>
</gene>
<dbReference type="Pfam" id="PF04410">
    <property type="entry name" value="Gar1"/>
    <property type="match status" value="1"/>
</dbReference>
<dbReference type="PANTHER" id="PTHR31633">
    <property type="entry name" value="H/ACA RIBONUCLEOPROTEIN COMPLEX NON-CORE SUBUNIT NAF1"/>
    <property type="match status" value="1"/>
</dbReference>
<comment type="similarity">
    <text evidence="1">Belongs to the NAF1 family.</text>
</comment>
<evidence type="ECO:0000256" key="5">
    <source>
        <dbReference type="ARBA" id="ARBA00022884"/>
    </source>
</evidence>
<comment type="similarity">
    <text evidence="9">Belongs to the GAR1 family.</text>
</comment>
<name>A0A1E4RL50_9ASCO</name>
<dbReference type="Gene3D" id="2.40.10.230">
    <property type="entry name" value="Probable tRNA pseudouridine synthase domain"/>
    <property type="match status" value="1"/>
</dbReference>
<comment type="function">
    <text evidence="7">RNA-binding protein required for the maturation of box H/ACA snoRNPs complex and ribosome biogenesis. During assembly of the H/ACA snoRNPs complex, it associates with the complex and disappears during maturation of the complex and is replaced by GAR1 to yield mature H/ACA snoRNPs complex. Acts as a competitive binder for CBF5 probably required to prevent non-cognate RNAs from being loaded during transport of the particle by inducing a non-productive conformation of CBF5.</text>
</comment>
<evidence type="ECO:0000313" key="10">
    <source>
        <dbReference type="EMBL" id="ODV67998.1"/>
    </source>
</evidence>
<feature type="non-terminal residue" evidence="10">
    <location>
        <position position="1"/>
    </location>
</feature>
<dbReference type="InterPro" id="IPR038664">
    <property type="entry name" value="Gar1/Naf1_Cbf5-bd_sf"/>
</dbReference>
<dbReference type="GO" id="GO:0005730">
    <property type="term" value="C:nucleolus"/>
    <property type="evidence" value="ECO:0007669"/>
    <property type="project" value="UniProtKB-SubCell"/>
</dbReference>
<evidence type="ECO:0000256" key="7">
    <source>
        <dbReference type="ARBA" id="ARBA00054735"/>
    </source>
</evidence>
<keyword evidence="2 9" id="KW-0690">Ribosome biogenesis</keyword>
<keyword evidence="11" id="KW-1185">Reference proteome</keyword>
<dbReference type="GeneID" id="30998455"/>
<evidence type="ECO:0000256" key="6">
    <source>
        <dbReference type="ARBA" id="ARBA00023242"/>
    </source>
</evidence>
<evidence type="ECO:0000256" key="3">
    <source>
        <dbReference type="ARBA" id="ARBA00022552"/>
    </source>
</evidence>
<organism evidence="10 11">
    <name type="scientific">Hyphopichia burtonii NRRL Y-1933</name>
    <dbReference type="NCBI Taxonomy" id="984485"/>
    <lineage>
        <taxon>Eukaryota</taxon>
        <taxon>Fungi</taxon>
        <taxon>Dikarya</taxon>
        <taxon>Ascomycota</taxon>
        <taxon>Saccharomycotina</taxon>
        <taxon>Pichiomycetes</taxon>
        <taxon>Debaryomycetaceae</taxon>
        <taxon>Hyphopichia</taxon>
    </lineage>
</organism>
<dbReference type="AlphaFoldDB" id="A0A1E4RL50"/>
<dbReference type="FunFam" id="2.40.10.230:FF:000002">
    <property type="entry name" value="H/ACA ribonucleoprotein complex non-core subunit NAF1"/>
    <property type="match status" value="1"/>
</dbReference>
<keyword evidence="5 9" id="KW-0694">RNA-binding</keyword>
<dbReference type="GO" id="GO:0005732">
    <property type="term" value="C:sno(s)RNA-containing ribonucleoprotein complex"/>
    <property type="evidence" value="ECO:0007669"/>
    <property type="project" value="InterPro"/>
</dbReference>
<proteinExistence type="inferred from homology"/>